<evidence type="ECO:0000256" key="4">
    <source>
        <dbReference type="SAM" id="MobiDB-lite"/>
    </source>
</evidence>
<name>A0A8H3TMY7_9TREE</name>
<comment type="subcellular location">
    <subcellularLocation>
        <location evidence="1">Cytoplasm</location>
    </subcellularLocation>
</comment>
<proteinExistence type="predicted"/>
<sequence>MSGHFVLSTPHHGNQTVLHGKTLPDISLGSMAGSFDAEQQEELDLQRQNGGGGRESQMWNGGWRANLDGPAAMTPQARRSATPTGTPPTAYRTAVTSYDESASISAQAFSKRRPLPSSATDSSISVDQAKLPAGMYFAFGDASKDSADDDDDDLLSQSQMLPTTSPGWEGATASRRGGDGNGRSSRASMAGSMTASRSGRQSVASSDIRQSQNVNHVQQMTLRDQQQDHEKLRTENFSLRLENASLKELVHKKIDRDKAELFTENANLKATIESLMQSTKQNKKVILQLQRALEKAAKEQASMEDNLQALTGENGELERLRADIRDEEDARISAENRLREMQDELDEARHSRSREEATEQYEELMADLRERLQEAEQDAQTHQVRADKAEEQMEDLREAMAKLTDERDKLQDEVDTLQANAGPNEEQKELENRLHEEIDSLSSDKASLQREMEALRVTLTAREDENQDIERLRRDIRELEAIIQEKNDSLERAAGMEEELEELRAIADEKEAALEEIEAQNKADLADLDEQWRASLAQAEEKIQILEEDISEMEERFKATTEQLTDKIMEAETLNQELQQMDSQLAILEKDKERLIEELRSADREVQEADLTREAVHHLEDEARELRQAEEHALRERDNHRRTVDELSRQLASIEGERRAEKEQNRQLIAERDDLAIEIRRREQAFESEVEHLRGDAEQEVERWKRMISEKEQSNLRLSQELEAARENLAHKDEDVRDLQDALNKLENARRRLGDERSIDQYSSQLEIDRVKRDLARNEDQLHRALEDIQNLEATLSDKQAELADLIAEKRDTESRLTAERQDRLAISDKLSEAIKVARQAENNASGYRERIEELERRLSDDRKSLTASVRQSDKPAKEVQDLLRTAYVKISQVLNLDSDVPNTPTALREKLSLRLKQLVNMAGDYEKKIRGIEIKLEYGIANLNRELDSKKRLLDNVENSVAKMTAAKQEWRAKLLAKEEELAQAKARQREIASELASFKASNTVESSSELRSLQVKASSGDKRVNALSNQLAELQSIIASQESKHAEATNKWEDRVREYEKRLKAAAEKVKAEKQGGKERVNHLEQTVRDLNEQIKLLRAKEGRLNAIVRAASFTRDDPDAL</sequence>
<evidence type="ECO:0000313" key="6">
    <source>
        <dbReference type="EMBL" id="GHJ84050.1"/>
    </source>
</evidence>
<dbReference type="PANTHER" id="PTHR46753">
    <property type="entry name" value="FYVE AND COILED-COIL DOMAIN-CONTAINING PROTEIN 1"/>
    <property type="match status" value="1"/>
</dbReference>
<keyword evidence="7" id="KW-1185">Reference proteome</keyword>
<keyword evidence="3" id="KW-0175">Coiled coil</keyword>
<dbReference type="OrthoDB" id="10255000at2759"/>
<dbReference type="GO" id="GO:0072383">
    <property type="term" value="P:plus-end-directed vesicle transport along microtubule"/>
    <property type="evidence" value="ECO:0007669"/>
    <property type="project" value="TreeGrafter"/>
</dbReference>
<dbReference type="InterPro" id="IPR012943">
    <property type="entry name" value="Cnn_1N"/>
</dbReference>
<dbReference type="GO" id="GO:1901098">
    <property type="term" value="P:positive regulation of autophagosome maturation"/>
    <property type="evidence" value="ECO:0007669"/>
    <property type="project" value="TreeGrafter"/>
</dbReference>
<evidence type="ECO:0000256" key="2">
    <source>
        <dbReference type="ARBA" id="ARBA00022490"/>
    </source>
</evidence>
<feature type="domain" description="Centrosomin N-terminal motif 1" evidence="5">
    <location>
        <begin position="221"/>
        <end position="294"/>
    </location>
</feature>
<dbReference type="PANTHER" id="PTHR46753:SF2">
    <property type="entry name" value="FYVE AND COILED-COIL DOMAIN-CONTAINING PROTEIN 1"/>
    <property type="match status" value="1"/>
</dbReference>
<dbReference type="AlphaFoldDB" id="A0A8H3TMY7"/>
<evidence type="ECO:0000313" key="7">
    <source>
        <dbReference type="Proteomes" id="UP000620104"/>
    </source>
</evidence>
<feature type="region of interest" description="Disordered" evidence="4">
    <location>
        <begin position="339"/>
        <end position="360"/>
    </location>
</feature>
<organism evidence="6 7">
    <name type="scientific">Naganishia liquefaciens</name>
    <dbReference type="NCBI Taxonomy" id="104408"/>
    <lineage>
        <taxon>Eukaryota</taxon>
        <taxon>Fungi</taxon>
        <taxon>Dikarya</taxon>
        <taxon>Basidiomycota</taxon>
        <taxon>Agaricomycotina</taxon>
        <taxon>Tremellomycetes</taxon>
        <taxon>Filobasidiales</taxon>
        <taxon>Filobasidiaceae</taxon>
        <taxon>Naganishia</taxon>
    </lineage>
</organism>
<evidence type="ECO:0000256" key="1">
    <source>
        <dbReference type="ARBA" id="ARBA00004496"/>
    </source>
</evidence>
<dbReference type="GO" id="GO:0005770">
    <property type="term" value="C:late endosome"/>
    <property type="evidence" value="ECO:0007669"/>
    <property type="project" value="TreeGrafter"/>
</dbReference>
<dbReference type="EMBL" id="BLZA01000005">
    <property type="protein sequence ID" value="GHJ84050.1"/>
    <property type="molecule type" value="Genomic_DNA"/>
</dbReference>
<comment type="caution">
    <text evidence="6">The sequence shown here is derived from an EMBL/GenBank/DDBJ whole genome shotgun (WGS) entry which is preliminary data.</text>
</comment>
<dbReference type="Pfam" id="PF07989">
    <property type="entry name" value="Cnn_1N"/>
    <property type="match status" value="1"/>
</dbReference>
<feature type="region of interest" description="Disordered" evidence="4">
    <location>
        <begin position="142"/>
        <end position="213"/>
    </location>
</feature>
<feature type="region of interest" description="Disordered" evidence="4">
    <location>
        <begin position="1"/>
        <end position="21"/>
    </location>
</feature>
<feature type="region of interest" description="Disordered" evidence="4">
    <location>
        <begin position="70"/>
        <end position="90"/>
    </location>
</feature>
<gene>
    <name evidence="6" type="ORF">NliqN6_0452</name>
</gene>
<evidence type="ECO:0000256" key="3">
    <source>
        <dbReference type="SAM" id="Coils"/>
    </source>
</evidence>
<accession>A0A8H3TMY7</accession>
<dbReference type="Gene3D" id="1.10.287.1490">
    <property type="match status" value="2"/>
</dbReference>
<feature type="coiled-coil region" evidence="3">
    <location>
        <begin position="1026"/>
        <end position="1103"/>
    </location>
</feature>
<protein>
    <recommendedName>
        <fullName evidence="5">Centrosomin N-terminal motif 1 domain-containing protein</fullName>
    </recommendedName>
</protein>
<reference evidence="6" key="1">
    <citation type="submission" date="2020-07" db="EMBL/GenBank/DDBJ databases">
        <title>Draft Genome Sequence of a Deep-Sea Yeast, Naganishia (Cryptococcus) liquefaciens strain N6.</title>
        <authorList>
            <person name="Han Y.W."/>
            <person name="Kajitani R."/>
            <person name="Morimoto H."/>
            <person name="Parhat M."/>
            <person name="Tsubouchi H."/>
            <person name="Bakenova O."/>
            <person name="Ogata M."/>
            <person name="Argunhan B."/>
            <person name="Aoki R."/>
            <person name="Kajiwara S."/>
            <person name="Itoh T."/>
            <person name="Iwasaki H."/>
        </authorList>
    </citation>
    <scope>NUCLEOTIDE SEQUENCE</scope>
    <source>
        <strain evidence="6">N6</strain>
    </source>
</reference>
<feature type="coiled-coil region" evidence="3">
    <location>
        <begin position="909"/>
        <end position="996"/>
    </location>
</feature>
<dbReference type="GO" id="GO:0005776">
    <property type="term" value="C:autophagosome"/>
    <property type="evidence" value="ECO:0007669"/>
    <property type="project" value="TreeGrafter"/>
</dbReference>
<evidence type="ECO:0000259" key="5">
    <source>
        <dbReference type="Pfam" id="PF07989"/>
    </source>
</evidence>
<dbReference type="GO" id="GO:0005815">
    <property type="term" value="C:microtubule organizing center"/>
    <property type="evidence" value="ECO:0007669"/>
    <property type="project" value="InterPro"/>
</dbReference>
<keyword evidence="2" id="KW-0963">Cytoplasm</keyword>
<feature type="compositionally biased region" description="Polar residues" evidence="4">
    <location>
        <begin position="191"/>
        <end position="213"/>
    </location>
</feature>
<dbReference type="Proteomes" id="UP000620104">
    <property type="component" value="Unassembled WGS sequence"/>
</dbReference>
<feature type="compositionally biased region" description="Basic and acidic residues" evidence="4">
    <location>
        <begin position="339"/>
        <end position="357"/>
    </location>
</feature>